<protein>
    <submittedName>
        <fullName evidence="1">Uncharacterized protein</fullName>
    </submittedName>
</protein>
<dbReference type="EnsemblMetazoa" id="XM_003424701">
    <property type="protein sequence ID" value="XP_003424749"/>
    <property type="gene ID" value="LOC100678542"/>
</dbReference>
<dbReference type="SMR" id="A0A7M7GBP0"/>
<dbReference type="OMA" id="CEQLTTC"/>
<organism evidence="1 2">
    <name type="scientific">Nasonia vitripennis</name>
    <name type="common">Parasitic wasp</name>
    <dbReference type="NCBI Taxonomy" id="7425"/>
    <lineage>
        <taxon>Eukaryota</taxon>
        <taxon>Metazoa</taxon>
        <taxon>Ecdysozoa</taxon>
        <taxon>Arthropoda</taxon>
        <taxon>Hexapoda</taxon>
        <taxon>Insecta</taxon>
        <taxon>Pterygota</taxon>
        <taxon>Neoptera</taxon>
        <taxon>Endopterygota</taxon>
        <taxon>Hymenoptera</taxon>
        <taxon>Apocrita</taxon>
        <taxon>Proctotrupomorpha</taxon>
        <taxon>Chalcidoidea</taxon>
        <taxon>Pteromalidae</taxon>
        <taxon>Pteromalinae</taxon>
        <taxon>Nasonia</taxon>
    </lineage>
</organism>
<evidence type="ECO:0000313" key="1">
    <source>
        <dbReference type="EnsemblMetazoa" id="XP_003424749"/>
    </source>
</evidence>
<name>A0A7M7GBP0_NASVI</name>
<reference evidence="1" key="1">
    <citation type="submission" date="2021-01" db="UniProtKB">
        <authorList>
            <consortium name="EnsemblMetazoa"/>
        </authorList>
    </citation>
    <scope>IDENTIFICATION</scope>
</reference>
<proteinExistence type="predicted"/>
<dbReference type="Proteomes" id="UP000002358">
    <property type="component" value="Chromosome 5"/>
</dbReference>
<sequence length="193" mass="22137">MSEGQEQVVQETQPNNLLIFGAAISKSFQDIAHCVSEEEFLKIFTLLESKSSVVKKLHKVMEDDLFKSMDEDLQALVTEECMVDGMKKVANLIEDTTVPPSATLWRPPGDVKLHLRSLDAEKMLKQCENLESYICKIEKENEAIKNQVKKRRKSIQSVSNHMKQLLNMPFKLSELENTVKFNQECVEKLYDNS</sequence>
<keyword evidence="2" id="KW-1185">Reference proteome</keyword>
<accession>A0A7M7GBP0</accession>
<dbReference type="InParanoid" id="A0A7M7GBP0"/>
<evidence type="ECO:0000313" key="2">
    <source>
        <dbReference type="Proteomes" id="UP000002358"/>
    </source>
</evidence>
<dbReference type="OrthoDB" id="18453at2759"/>
<gene>
    <name evidence="1" type="primary">100678542</name>
</gene>
<dbReference type="AlphaFoldDB" id="A0A7M7GBP0"/>
<dbReference type="KEGG" id="nvi:100678542"/>